<proteinExistence type="predicted"/>
<feature type="signal peptide" evidence="1">
    <location>
        <begin position="1"/>
        <end position="20"/>
    </location>
</feature>
<dbReference type="Proteomes" id="UP001163981">
    <property type="component" value="Chromosome"/>
</dbReference>
<gene>
    <name evidence="2" type="ORF">JRG66_14950</name>
</gene>
<name>A0ABY6NQM8_9FLAO</name>
<feature type="chain" id="PRO_5046172516" evidence="1">
    <location>
        <begin position="21"/>
        <end position="64"/>
    </location>
</feature>
<keyword evidence="1" id="KW-0732">Signal</keyword>
<keyword evidence="3" id="KW-1185">Reference proteome</keyword>
<sequence length="64" mass="7481">MKKLLSIALLTFLFTSNVEAQETLKRADEAACTQEAWDFGTHMAIMYGGTEYFWTNWYYENNCI</sequence>
<protein>
    <submittedName>
        <fullName evidence="2">Uncharacterized protein</fullName>
    </submittedName>
</protein>
<organism evidence="2 3">
    <name type="scientific">Salinimicrobium tongyeongense</name>
    <dbReference type="NCBI Taxonomy" id="2809707"/>
    <lineage>
        <taxon>Bacteria</taxon>
        <taxon>Pseudomonadati</taxon>
        <taxon>Bacteroidota</taxon>
        <taxon>Flavobacteriia</taxon>
        <taxon>Flavobacteriales</taxon>
        <taxon>Flavobacteriaceae</taxon>
        <taxon>Salinimicrobium</taxon>
    </lineage>
</organism>
<evidence type="ECO:0000313" key="2">
    <source>
        <dbReference type="EMBL" id="UZH55225.1"/>
    </source>
</evidence>
<dbReference type="EMBL" id="CP069620">
    <property type="protein sequence ID" value="UZH55225.1"/>
    <property type="molecule type" value="Genomic_DNA"/>
</dbReference>
<dbReference type="RefSeq" id="WP_265163575.1">
    <property type="nucleotide sequence ID" value="NZ_CP069620.1"/>
</dbReference>
<reference evidence="2" key="1">
    <citation type="submission" date="2021-02" db="EMBL/GenBank/DDBJ databases">
        <title>Salinimicrobium sp. nov. isolated from seawater in Tongyeong, Republic of Korea.</title>
        <authorList>
            <person name="Lee S.-J."/>
        </authorList>
    </citation>
    <scope>NUCLEOTIDE SEQUENCE</scope>
    <source>
        <strain evidence="2">HN-2-9-2</strain>
    </source>
</reference>
<evidence type="ECO:0000256" key="1">
    <source>
        <dbReference type="SAM" id="SignalP"/>
    </source>
</evidence>
<accession>A0ABY6NQM8</accession>
<evidence type="ECO:0000313" key="3">
    <source>
        <dbReference type="Proteomes" id="UP001163981"/>
    </source>
</evidence>